<dbReference type="InterPro" id="IPR003731">
    <property type="entry name" value="Di-Nase_FeMo-co_biosynth"/>
</dbReference>
<dbReference type="Pfam" id="PF02579">
    <property type="entry name" value="Nitro_FeMo-Co"/>
    <property type="match status" value="1"/>
</dbReference>
<evidence type="ECO:0000313" key="3">
    <source>
        <dbReference type="Proteomes" id="UP000578252"/>
    </source>
</evidence>
<gene>
    <name evidence="2" type="ORF">HHJ78_04035</name>
</gene>
<reference evidence="2 3" key="1">
    <citation type="submission" date="2020-04" db="EMBL/GenBank/DDBJ databases">
        <title>Antimicrobial susceptibility and clonality of vaginal-derived multi-drug resistant Mobiluncus isolates in China.</title>
        <authorList>
            <person name="Zhang X."/>
        </authorList>
    </citation>
    <scope>NUCLEOTIDE SEQUENCE [LARGE SCALE GENOMIC DNA]</scope>
    <source>
        <strain evidence="2 3">13</strain>
    </source>
</reference>
<comment type="caution">
    <text evidence="2">The sequence shown here is derived from an EMBL/GenBank/DDBJ whole genome shotgun (WGS) entry which is preliminary data.</text>
</comment>
<dbReference type="RefSeq" id="WP_169771727.1">
    <property type="nucleotide sequence ID" value="NZ_JABCUR010000003.1"/>
</dbReference>
<accession>A0A7Y0U0K9</accession>
<dbReference type="Proteomes" id="UP000578252">
    <property type="component" value="Unassembled WGS sequence"/>
</dbReference>
<proteinExistence type="predicted"/>
<evidence type="ECO:0000313" key="2">
    <source>
        <dbReference type="EMBL" id="NMW64718.1"/>
    </source>
</evidence>
<protein>
    <recommendedName>
        <fullName evidence="1">Dinitrogenase iron-molybdenum cofactor biosynthesis domain-containing protein</fullName>
    </recommendedName>
</protein>
<feature type="domain" description="Dinitrogenase iron-molybdenum cofactor biosynthesis" evidence="1">
    <location>
        <begin position="50"/>
        <end position="146"/>
    </location>
</feature>
<organism evidence="2 3">
    <name type="scientific">Mobiluncus mulieris</name>
    <dbReference type="NCBI Taxonomy" id="2052"/>
    <lineage>
        <taxon>Bacteria</taxon>
        <taxon>Bacillati</taxon>
        <taxon>Actinomycetota</taxon>
        <taxon>Actinomycetes</taxon>
        <taxon>Actinomycetales</taxon>
        <taxon>Actinomycetaceae</taxon>
        <taxon>Mobiluncus</taxon>
    </lineage>
</organism>
<dbReference type="SUPFAM" id="SSF53146">
    <property type="entry name" value="Nitrogenase accessory factor-like"/>
    <property type="match status" value="1"/>
</dbReference>
<dbReference type="InterPro" id="IPR036105">
    <property type="entry name" value="DiNase_FeMo-co_biosyn_sf"/>
</dbReference>
<dbReference type="Gene3D" id="3.30.420.130">
    <property type="entry name" value="Dinitrogenase iron-molybdenum cofactor biosynthesis domain"/>
    <property type="match status" value="1"/>
</dbReference>
<sequence length="160" mass="16888">MDMKLDIRSRNAATGELMNAAEEAQWLRNQLAPHAPALTQALVVAVNVDGTTVGGGLGRAREIAVASVTPDGKLSQWRVEGVGWDVWHDQGPHGSHHGRIVSFMRENQVSVVVSGHAGPPMVRTLLKLGILPILGVGGDAQDAARSAAAEYREMLAQSAG</sequence>
<dbReference type="EMBL" id="JABCUR010000003">
    <property type="protein sequence ID" value="NMW64718.1"/>
    <property type="molecule type" value="Genomic_DNA"/>
</dbReference>
<name>A0A7Y0U0K9_9ACTO</name>
<evidence type="ECO:0000259" key="1">
    <source>
        <dbReference type="Pfam" id="PF02579"/>
    </source>
</evidence>
<dbReference type="AlphaFoldDB" id="A0A7Y0U0K9"/>